<dbReference type="HOGENOM" id="CLU_2087059_0_0_1"/>
<evidence type="ECO:0000313" key="1">
    <source>
        <dbReference type="EMBL" id="EFO98780.1"/>
    </source>
</evidence>
<dbReference type="InParanoid" id="E3NI63"/>
<proteinExistence type="predicted"/>
<organism evidence="2">
    <name type="scientific">Caenorhabditis remanei</name>
    <name type="common">Caenorhabditis vulgaris</name>
    <dbReference type="NCBI Taxonomy" id="31234"/>
    <lineage>
        <taxon>Eukaryota</taxon>
        <taxon>Metazoa</taxon>
        <taxon>Ecdysozoa</taxon>
        <taxon>Nematoda</taxon>
        <taxon>Chromadorea</taxon>
        <taxon>Rhabditida</taxon>
        <taxon>Rhabditina</taxon>
        <taxon>Rhabditomorpha</taxon>
        <taxon>Rhabditoidea</taxon>
        <taxon>Rhabditidae</taxon>
        <taxon>Peloderinae</taxon>
        <taxon>Caenorhabditis</taxon>
    </lineage>
</organism>
<gene>
    <name evidence="1" type="ORF">CRE_30493</name>
</gene>
<evidence type="ECO:0000313" key="2">
    <source>
        <dbReference type="Proteomes" id="UP000008281"/>
    </source>
</evidence>
<protein>
    <submittedName>
        <fullName evidence="1">Uncharacterized protein</fullName>
    </submittedName>
</protein>
<name>E3NI63_CAERE</name>
<keyword evidence="2" id="KW-1185">Reference proteome</keyword>
<dbReference type="EMBL" id="DS268695">
    <property type="protein sequence ID" value="EFO98780.1"/>
    <property type="molecule type" value="Genomic_DNA"/>
</dbReference>
<dbReference type="Proteomes" id="UP000008281">
    <property type="component" value="Unassembled WGS sequence"/>
</dbReference>
<dbReference type="STRING" id="31234.E3NI63"/>
<sequence>MYSTGHLEFATISINFQNLSFATVIACERLSFNIACFWNKNDPRSRDPAHQYYNATSKIQYLHLTFDEHDALTRSRDSAIFEESYHPNYIQSHPLYSNIFVKKNMGVEMNRKAEKAY</sequence>
<accession>E3NI63</accession>
<reference evidence="1" key="1">
    <citation type="submission" date="2007-07" db="EMBL/GenBank/DDBJ databases">
        <title>PCAP assembly of the Caenorhabditis remanei genome.</title>
        <authorList>
            <consortium name="The Caenorhabditis remanei Sequencing Consortium"/>
            <person name="Wilson R.K."/>
        </authorList>
    </citation>
    <scope>NUCLEOTIDE SEQUENCE [LARGE SCALE GENOMIC DNA]</scope>
    <source>
        <strain evidence="1">PB4641</strain>
    </source>
</reference>
<dbReference type="AlphaFoldDB" id="E3NI63"/>